<sequence length="439" mass="48776">MASGFVVWVWRMLLMMRIIFVAAGVGDMYSSRLIHRFSDELRAFSGDKSWPELRSKEYYSMLLSQDFQRLKMKMGHQRQYQLCSLVYGAFIMQDKDLNQYNPAGSSTSKHLPCSHRLCELGSNCKSPTQPCPYNAQYYSENTSSSGMLVEDVLHLSSSSDNPSNASVQALVVFGCGKKQSGGYLDGVAPDGLMGLGLGEISVPSLLAKAGLVQNTFSFCFNEDGSGRVFFGDRGPNVHRWTPLLPLDGNSTYIVGVDAFCIGKNCLKQTSLHALIDSGTSFTFLPDDVYEKVVQEFDREINASTVSYDQWDYCYASSAQKPPNFPSVELRLQSNESFVIQNPIFPISGDQAEAAAYLNYVNALSNGSLDGNGFHLFTNPNSKSGLPFYFSYELSTSSVSRGIVIYCLPIQPAEGNMAIIGREWDRLCILLVHPFPWEYF</sequence>
<evidence type="ECO:0000313" key="4">
    <source>
        <dbReference type="EMBL" id="KAJ8428461.1"/>
    </source>
</evidence>
<evidence type="ECO:0000313" key="5">
    <source>
        <dbReference type="Proteomes" id="UP001153076"/>
    </source>
</evidence>
<keyword evidence="2" id="KW-1133">Transmembrane helix</keyword>
<dbReference type="Pfam" id="PF14541">
    <property type="entry name" value="TAXi_C"/>
    <property type="match status" value="1"/>
</dbReference>
<feature type="domain" description="Peptidase A1" evidence="3">
    <location>
        <begin position="1"/>
        <end position="386"/>
    </location>
</feature>
<dbReference type="InterPro" id="IPR033121">
    <property type="entry name" value="PEPTIDASE_A1"/>
</dbReference>
<gene>
    <name evidence="4" type="ORF">Cgig2_024122</name>
</gene>
<dbReference type="GO" id="GO:0006508">
    <property type="term" value="P:proteolysis"/>
    <property type="evidence" value="ECO:0007669"/>
    <property type="project" value="InterPro"/>
</dbReference>
<dbReference type="Pfam" id="PF14543">
    <property type="entry name" value="TAXi_N"/>
    <property type="match status" value="1"/>
</dbReference>
<dbReference type="OrthoDB" id="2747330at2759"/>
<dbReference type="Proteomes" id="UP001153076">
    <property type="component" value="Unassembled WGS sequence"/>
</dbReference>
<keyword evidence="2" id="KW-0472">Membrane</keyword>
<keyword evidence="5" id="KW-1185">Reference proteome</keyword>
<dbReference type="InterPro" id="IPR001969">
    <property type="entry name" value="Aspartic_peptidase_AS"/>
</dbReference>
<comment type="caution">
    <text evidence="4">The sequence shown here is derived from an EMBL/GenBank/DDBJ whole genome shotgun (WGS) entry which is preliminary data.</text>
</comment>
<accession>A0A9Q1GZX2</accession>
<dbReference type="PANTHER" id="PTHR13683">
    <property type="entry name" value="ASPARTYL PROTEASES"/>
    <property type="match status" value="1"/>
</dbReference>
<evidence type="ECO:0000256" key="2">
    <source>
        <dbReference type="SAM" id="Phobius"/>
    </source>
</evidence>
<reference evidence="4" key="1">
    <citation type="submission" date="2022-04" db="EMBL/GenBank/DDBJ databases">
        <title>Carnegiea gigantea Genome sequencing and assembly v2.</title>
        <authorList>
            <person name="Copetti D."/>
            <person name="Sanderson M.J."/>
            <person name="Burquez A."/>
            <person name="Wojciechowski M.F."/>
        </authorList>
    </citation>
    <scope>NUCLEOTIDE SEQUENCE</scope>
    <source>
        <strain evidence="4">SGP5-SGP5p</strain>
        <tissue evidence="4">Aerial part</tissue>
    </source>
</reference>
<keyword evidence="2" id="KW-0812">Transmembrane</keyword>
<dbReference type="EMBL" id="JAKOGI010001004">
    <property type="protein sequence ID" value="KAJ8428461.1"/>
    <property type="molecule type" value="Genomic_DNA"/>
</dbReference>
<feature type="transmembrane region" description="Helical" evidence="2">
    <location>
        <begin position="6"/>
        <end position="26"/>
    </location>
</feature>
<dbReference type="GO" id="GO:0004190">
    <property type="term" value="F:aspartic-type endopeptidase activity"/>
    <property type="evidence" value="ECO:0007669"/>
    <property type="project" value="InterPro"/>
</dbReference>
<evidence type="ECO:0000256" key="1">
    <source>
        <dbReference type="ARBA" id="ARBA00007447"/>
    </source>
</evidence>
<dbReference type="InterPro" id="IPR032861">
    <property type="entry name" value="TAXi_N"/>
</dbReference>
<dbReference type="PROSITE" id="PS51767">
    <property type="entry name" value="PEPTIDASE_A1"/>
    <property type="match status" value="1"/>
</dbReference>
<dbReference type="SUPFAM" id="SSF50630">
    <property type="entry name" value="Acid proteases"/>
    <property type="match status" value="1"/>
</dbReference>
<dbReference type="AlphaFoldDB" id="A0A9Q1GZX2"/>
<proteinExistence type="inferred from homology"/>
<dbReference type="InterPro" id="IPR032799">
    <property type="entry name" value="TAXi_C"/>
</dbReference>
<dbReference type="PROSITE" id="PS00141">
    <property type="entry name" value="ASP_PROTEASE"/>
    <property type="match status" value="1"/>
</dbReference>
<protein>
    <recommendedName>
        <fullName evidence="3">Peptidase A1 domain-containing protein</fullName>
    </recommendedName>
</protein>
<dbReference type="PANTHER" id="PTHR13683:SF743">
    <property type="entry name" value="ASPARTIC PROTEINASE-LIKE PROTEIN 1"/>
    <property type="match status" value="1"/>
</dbReference>
<organism evidence="4 5">
    <name type="scientific">Carnegiea gigantea</name>
    <dbReference type="NCBI Taxonomy" id="171969"/>
    <lineage>
        <taxon>Eukaryota</taxon>
        <taxon>Viridiplantae</taxon>
        <taxon>Streptophyta</taxon>
        <taxon>Embryophyta</taxon>
        <taxon>Tracheophyta</taxon>
        <taxon>Spermatophyta</taxon>
        <taxon>Magnoliopsida</taxon>
        <taxon>eudicotyledons</taxon>
        <taxon>Gunneridae</taxon>
        <taxon>Pentapetalae</taxon>
        <taxon>Caryophyllales</taxon>
        <taxon>Cactineae</taxon>
        <taxon>Cactaceae</taxon>
        <taxon>Cactoideae</taxon>
        <taxon>Echinocereeae</taxon>
        <taxon>Carnegiea</taxon>
    </lineage>
</organism>
<comment type="similarity">
    <text evidence="1">Belongs to the peptidase A1 family.</text>
</comment>
<dbReference type="Gene3D" id="2.40.70.10">
    <property type="entry name" value="Acid Proteases"/>
    <property type="match status" value="2"/>
</dbReference>
<name>A0A9Q1GZX2_9CARY</name>
<evidence type="ECO:0000259" key="3">
    <source>
        <dbReference type="PROSITE" id="PS51767"/>
    </source>
</evidence>
<dbReference type="InterPro" id="IPR021109">
    <property type="entry name" value="Peptidase_aspartic_dom_sf"/>
</dbReference>
<dbReference type="InterPro" id="IPR001461">
    <property type="entry name" value="Aspartic_peptidase_A1"/>
</dbReference>